<feature type="transmembrane region" description="Helical" evidence="1">
    <location>
        <begin position="31"/>
        <end position="50"/>
    </location>
</feature>
<sequence length="143" mass="16435">MSSHKTESIPIKENTVRDIMELIYAKNFNCILLWISLLVIIISTTTALTADHEADDNSLNTNLNEDEEPEFDNSNAQQFYSLRLNPKYYGTLQHLLNKRIKGSEFLGKRMGSEFLGKRADGFYKVKKMGSEFLGRRRRSVPTV</sequence>
<organism evidence="2">
    <name type="scientific">Oppiella nova</name>
    <dbReference type="NCBI Taxonomy" id="334625"/>
    <lineage>
        <taxon>Eukaryota</taxon>
        <taxon>Metazoa</taxon>
        <taxon>Ecdysozoa</taxon>
        <taxon>Arthropoda</taxon>
        <taxon>Chelicerata</taxon>
        <taxon>Arachnida</taxon>
        <taxon>Acari</taxon>
        <taxon>Acariformes</taxon>
        <taxon>Sarcoptiformes</taxon>
        <taxon>Oribatida</taxon>
        <taxon>Brachypylina</taxon>
        <taxon>Oppioidea</taxon>
        <taxon>Oppiidae</taxon>
        <taxon>Oppiella</taxon>
    </lineage>
</organism>
<evidence type="ECO:0000313" key="2">
    <source>
        <dbReference type="EMBL" id="CAD7662542.1"/>
    </source>
</evidence>
<evidence type="ECO:0000313" key="3">
    <source>
        <dbReference type="Proteomes" id="UP000728032"/>
    </source>
</evidence>
<dbReference type="EMBL" id="OC943065">
    <property type="protein sequence ID" value="CAD7662542.1"/>
    <property type="molecule type" value="Genomic_DNA"/>
</dbReference>
<dbReference type="OrthoDB" id="6418606at2759"/>
<dbReference type="EMBL" id="CAJPVJ010028240">
    <property type="protein sequence ID" value="CAG2179678.1"/>
    <property type="molecule type" value="Genomic_DNA"/>
</dbReference>
<keyword evidence="1" id="KW-0472">Membrane</keyword>
<dbReference type="AlphaFoldDB" id="A0A7R9MNB4"/>
<keyword evidence="1" id="KW-0812">Transmembrane</keyword>
<keyword evidence="3" id="KW-1185">Reference proteome</keyword>
<name>A0A7R9MNB4_9ACAR</name>
<protein>
    <submittedName>
        <fullName evidence="2">Uncharacterized protein</fullName>
    </submittedName>
</protein>
<accession>A0A7R9MNB4</accession>
<proteinExistence type="predicted"/>
<reference evidence="2" key="1">
    <citation type="submission" date="2020-11" db="EMBL/GenBank/DDBJ databases">
        <authorList>
            <person name="Tran Van P."/>
        </authorList>
    </citation>
    <scope>NUCLEOTIDE SEQUENCE</scope>
</reference>
<gene>
    <name evidence="2" type="ORF">ONB1V03_LOCUS19102</name>
</gene>
<dbReference type="Proteomes" id="UP000728032">
    <property type="component" value="Unassembled WGS sequence"/>
</dbReference>
<evidence type="ECO:0000256" key="1">
    <source>
        <dbReference type="SAM" id="Phobius"/>
    </source>
</evidence>
<keyword evidence="1" id="KW-1133">Transmembrane helix</keyword>